<name>A0A931J640_9BURK</name>
<reference evidence="1" key="1">
    <citation type="submission" date="2020-12" db="EMBL/GenBank/DDBJ databases">
        <title>The genome sequence of Inhella sp. 1Y17.</title>
        <authorList>
            <person name="Liu Y."/>
        </authorList>
    </citation>
    <scope>NUCLEOTIDE SEQUENCE</scope>
    <source>
        <strain evidence="1">1Y17</strain>
    </source>
</reference>
<accession>A0A931J640</accession>
<evidence type="ECO:0000313" key="2">
    <source>
        <dbReference type="Proteomes" id="UP000613266"/>
    </source>
</evidence>
<dbReference type="AlphaFoldDB" id="A0A931J640"/>
<dbReference type="EMBL" id="JAEDAK010000005">
    <property type="protein sequence ID" value="MBH9576997.1"/>
    <property type="molecule type" value="Genomic_DNA"/>
</dbReference>
<comment type="caution">
    <text evidence="1">The sequence shown here is derived from an EMBL/GenBank/DDBJ whole genome shotgun (WGS) entry which is preliminary data.</text>
</comment>
<evidence type="ECO:0008006" key="3">
    <source>
        <dbReference type="Google" id="ProtNLM"/>
    </source>
</evidence>
<organism evidence="1 2">
    <name type="scientific">Inhella proteolytica</name>
    <dbReference type="NCBI Taxonomy" id="2795029"/>
    <lineage>
        <taxon>Bacteria</taxon>
        <taxon>Pseudomonadati</taxon>
        <taxon>Pseudomonadota</taxon>
        <taxon>Betaproteobacteria</taxon>
        <taxon>Burkholderiales</taxon>
        <taxon>Sphaerotilaceae</taxon>
        <taxon>Inhella</taxon>
    </lineage>
</organism>
<evidence type="ECO:0000313" key="1">
    <source>
        <dbReference type="EMBL" id="MBH9576997.1"/>
    </source>
</evidence>
<protein>
    <recommendedName>
        <fullName evidence="3">Lipoprotein</fullName>
    </recommendedName>
</protein>
<dbReference type="Proteomes" id="UP000613266">
    <property type="component" value="Unassembled WGS sequence"/>
</dbReference>
<gene>
    <name evidence="1" type="ORF">I7X39_08775</name>
</gene>
<keyword evidence="2" id="KW-1185">Reference proteome</keyword>
<sequence length="276" mass="29892">MTNAPSRLTRRHTLLTLLGLFSPVALGLSACSSVPLQAELPAELAGAMALEVSGRQGWLPDRQPLRFGDFHTSSRAARAELQRRPCPQGCSRFDIGVLHTRFESRREQARQSLRFLLQAPGVAPLAVSGFQAQERELREWTWQLFGARLRGTQGREVETPFTATLQPEGAAPAWRVVLGDAPLLVGPLPPQLGWAESEDGQRIELRALFGRAQPAGGGPQRLALGYVLESEGRALAAVAVQGLGQGRVWLAPELSPERRQLAAALSTLLLLRPGGL</sequence>
<dbReference type="PROSITE" id="PS51257">
    <property type="entry name" value="PROKAR_LIPOPROTEIN"/>
    <property type="match status" value="1"/>
</dbReference>
<dbReference type="RefSeq" id="WP_198110714.1">
    <property type="nucleotide sequence ID" value="NZ_JAEDAK010000005.1"/>
</dbReference>
<proteinExistence type="predicted"/>